<dbReference type="OMA" id="RNHEIME"/>
<organism evidence="2 3">
    <name type="scientific">Leptomonas pyrrhocoris</name>
    <name type="common">Firebug parasite</name>
    <dbReference type="NCBI Taxonomy" id="157538"/>
    <lineage>
        <taxon>Eukaryota</taxon>
        <taxon>Discoba</taxon>
        <taxon>Euglenozoa</taxon>
        <taxon>Kinetoplastea</taxon>
        <taxon>Metakinetoplastina</taxon>
        <taxon>Trypanosomatida</taxon>
        <taxon>Trypanosomatidae</taxon>
        <taxon>Leishmaniinae</taxon>
        <taxon>Leptomonas</taxon>
    </lineage>
</organism>
<evidence type="ECO:0000313" key="3">
    <source>
        <dbReference type="Proteomes" id="UP000037923"/>
    </source>
</evidence>
<dbReference type="InterPro" id="IPR004245">
    <property type="entry name" value="DUF229"/>
</dbReference>
<dbReference type="PANTHER" id="PTHR10974:SF1">
    <property type="entry name" value="FI08016P-RELATED"/>
    <property type="match status" value="1"/>
</dbReference>
<dbReference type="EMBL" id="LGTL01000003">
    <property type="protein sequence ID" value="KPA83891.1"/>
    <property type="molecule type" value="Genomic_DNA"/>
</dbReference>
<dbReference type="AlphaFoldDB" id="A0A0N0DYB1"/>
<feature type="transmembrane region" description="Helical" evidence="1">
    <location>
        <begin position="217"/>
        <end position="237"/>
    </location>
</feature>
<keyword evidence="1" id="KW-0472">Membrane</keyword>
<proteinExistence type="predicted"/>
<accession>A0A0N0DYB1</accession>
<dbReference type="VEuPathDB" id="TriTrypDB:LpyrH10_03_2280"/>
<dbReference type="Pfam" id="PF02995">
    <property type="entry name" value="DUF229"/>
    <property type="match status" value="1"/>
</dbReference>
<dbReference type="RefSeq" id="XP_015662330.1">
    <property type="nucleotide sequence ID" value="XM_015798852.1"/>
</dbReference>
<dbReference type="PANTHER" id="PTHR10974">
    <property type="entry name" value="FI08016P-RELATED"/>
    <property type="match status" value="1"/>
</dbReference>
<dbReference type="OrthoDB" id="413313at2759"/>
<evidence type="ECO:0000313" key="2">
    <source>
        <dbReference type="EMBL" id="KPA83891.1"/>
    </source>
</evidence>
<keyword evidence="1" id="KW-1133">Transmembrane helix</keyword>
<dbReference type="EMBL" id="LGTL01000003">
    <property type="protein sequence ID" value="KPA83890.1"/>
    <property type="molecule type" value="Genomic_DNA"/>
</dbReference>
<sequence>MASLGHLWDSIRQQNVANLLSAPASVPGLFCAFVVASAVSWSLLFLSWWLLALRSRLVRGYSTTCLLLIEMASANVAALGHFVLLFFAVYRQLPPCRLFRGWRLRCRRSGTARSPSSHGQESKEMSVQDSHSAVLFDEEAEGHARGAASTVAIPVGSVGGLQQRATSRLPASPSLNARTSSSGAAPLLGDAGFVIGAVPRNNSFGSRKTQEQLARHFPYVVAAVTLAIFFIHVIIHITIPSAHRQSQELLLGLVRVCVDVLLLTACEISIALRLEKVAAQSSRSSGGARVSYVRATLYLCGAIFAACTFYTLTRFFWLVFTVDTLEHLKSGVMHSFDICAKEGMRMDPGMATSWVWPALTHRRLFNFWTGSENCSRASGLASLSFLDAKDHVLLVSPLCPGGARPHVYLHRPENNEFSGSPDVRLPETERGNLEYHRQLEALYGTAALAASRNVTVNRDATTHRILSVEVDPETLPSQPREPRTPDERAARQLWPQGGNNVLLVPLGLSAAYTVLCEKPEHEEYHLFPLNDALLDAYSVGVRGVREAQCVPHWRRAGRSAPPPPLPPGDEPAGNVFVMLFDAVSRQEVRRALPKLSRALADFAAHGSTRHHVVEAEGAMTLGVNTAANLVPFIAGITANAAGLPQEAKFTGTSFMDRAVFVRAKEKYGDTLSTAFTSAFCHDLFEYLMGYTVPSSGAGGRVTGIDRYMYQPFCHLDYSGVHSNFIGPYSILRRCMAGEAVWDHMVNYTEAVVERQLENCGRAINASSRRRVRTGDCHETMPEGSYGKHFFHVMYMTEGHEGTHSVMPLVDESLTRFFHDLRFKLKFFDNPLNTFILLADHGNHMGHYFQYTRAGQFERGTPPTVLVIHPEVLNRIDRNKGRGLNVSIQNLLQRTQRVSTPLDVYLTLADLLNVRAEVYYKYGAAGVVHPASLFDMRDAASTARARNCSQFSSDVEHYPCPLDFCRPV</sequence>
<gene>
    <name evidence="2" type="ORF">ABB37_02077</name>
</gene>
<feature type="transmembrane region" description="Helical" evidence="1">
    <location>
        <begin position="249"/>
        <end position="274"/>
    </location>
</feature>
<name>A0A0N0DYB1_LEPPY</name>
<feature type="transmembrane region" description="Helical" evidence="1">
    <location>
        <begin position="29"/>
        <end position="51"/>
    </location>
</feature>
<reference evidence="2 3" key="1">
    <citation type="submission" date="2015-07" db="EMBL/GenBank/DDBJ databases">
        <title>High-quality genome of monoxenous trypanosomatid Leptomonas pyrrhocoris.</title>
        <authorList>
            <person name="Flegontov P."/>
            <person name="Butenko A."/>
            <person name="Firsov S."/>
            <person name="Vlcek C."/>
            <person name="Logacheva M.D."/>
            <person name="Field M."/>
            <person name="Filatov D."/>
            <person name="Flegontova O."/>
            <person name="Gerasimov E."/>
            <person name="Jackson A.P."/>
            <person name="Kelly S."/>
            <person name="Opperdoes F."/>
            <person name="O'Reilly A."/>
            <person name="Votypka J."/>
            <person name="Yurchenko V."/>
            <person name="Lukes J."/>
        </authorList>
    </citation>
    <scope>NUCLEOTIDE SEQUENCE [LARGE SCALE GENOMIC DNA]</scope>
    <source>
        <strain evidence="2">H10</strain>
    </source>
</reference>
<dbReference type="GO" id="GO:0005615">
    <property type="term" value="C:extracellular space"/>
    <property type="evidence" value="ECO:0007669"/>
    <property type="project" value="TreeGrafter"/>
</dbReference>
<evidence type="ECO:0000256" key="1">
    <source>
        <dbReference type="SAM" id="Phobius"/>
    </source>
</evidence>
<dbReference type="GeneID" id="26902372"/>
<dbReference type="RefSeq" id="XP_015662329.1">
    <property type="nucleotide sequence ID" value="XM_015798851.1"/>
</dbReference>
<protein>
    <submittedName>
        <fullName evidence="2">Uncharacterized protein</fullName>
    </submittedName>
</protein>
<comment type="caution">
    <text evidence="2">The sequence shown here is derived from an EMBL/GenBank/DDBJ whole genome shotgun (WGS) entry which is preliminary data.</text>
</comment>
<feature type="transmembrane region" description="Helical" evidence="1">
    <location>
        <begin position="295"/>
        <end position="320"/>
    </location>
</feature>
<keyword evidence="1" id="KW-0812">Transmembrane</keyword>
<feature type="transmembrane region" description="Helical" evidence="1">
    <location>
        <begin position="71"/>
        <end position="90"/>
    </location>
</feature>
<keyword evidence="3" id="KW-1185">Reference proteome</keyword>
<dbReference type="Proteomes" id="UP000037923">
    <property type="component" value="Unassembled WGS sequence"/>
</dbReference>